<feature type="region of interest" description="Disordered" evidence="2">
    <location>
        <begin position="1086"/>
        <end position="1121"/>
    </location>
</feature>
<gene>
    <name evidence="4" type="ORF">M011DRAFT_470341</name>
</gene>
<feature type="region of interest" description="Disordered" evidence="2">
    <location>
        <begin position="1"/>
        <end position="50"/>
    </location>
</feature>
<dbReference type="PANTHER" id="PTHR10063:SF0">
    <property type="entry name" value="TUBERIN"/>
    <property type="match status" value="1"/>
</dbReference>
<proteinExistence type="predicted"/>
<dbReference type="EMBL" id="MU006588">
    <property type="protein sequence ID" value="KAF2744488.1"/>
    <property type="molecule type" value="Genomic_DNA"/>
</dbReference>
<dbReference type="GO" id="GO:0005634">
    <property type="term" value="C:nucleus"/>
    <property type="evidence" value="ECO:0007669"/>
    <property type="project" value="InterPro"/>
</dbReference>
<dbReference type="GO" id="GO:0032007">
    <property type="term" value="P:negative regulation of TOR signaling"/>
    <property type="evidence" value="ECO:0007669"/>
    <property type="project" value="TreeGrafter"/>
</dbReference>
<evidence type="ECO:0000313" key="5">
    <source>
        <dbReference type="Proteomes" id="UP000799440"/>
    </source>
</evidence>
<organism evidence="4 5">
    <name type="scientific">Sporormia fimetaria CBS 119925</name>
    <dbReference type="NCBI Taxonomy" id="1340428"/>
    <lineage>
        <taxon>Eukaryota</taxon>
        <taxon>Fungi</taxon>
        <taxon>Dikarya</taxon>
        <taxon>Ascomycota</taxon>
        <taxon>Pezizomycotina</taxon>
        <taxon>Dothideomycetes</taxon>
        <taxon>Pleosporomycetidae</taxon>
        <taxon>Pleosporales</taxon>
        <taxon>Sporormiaceae</taxon>
        <taxon>Sporormia</taxon>
    </lineage>
</organism>
<name>A0A6A6V1T2_9PLEO</name>
<dbReference type="PANTHER" id="PTHR10063">
    <property type="entry name" value="TUBERIN"/>
    <property type="match status" value="1"/>
</dbReference>
<sequence length="1605" mass="177628">MPSPGSGPGIPERPDDARRSSIFNAFSRRITGSRTKSPNPPPALSANVTSPGARRSILGFSFTDAIQSAPAGPGGDVVQPGDLTGSKAPSGGPQELDTLVSQLHASRPLPLRTAAVTKIVKILQEYPVKNVMGLWIQGHDLLSEEQPPETAEVGYKLLRSCVGVPDLEAIERSSFFAAACMRPHDKRLDLRLDIISTLTDGGRTLDACKSLVVPFILNTLEICFEQSREARSNASKSQNGKSVSQPGKEGENMAKLFRYTVDVCKFNSTVFADEDLETLLMKTMSICEQTTQHVDIANAIRLFDTIITYVHIPSRVLKPCLEVLCSIHRQVPELQEQTWNTLNNLFKSHVGQAAVSALLHTLMDGANRTTHQSSYYRGSIQVLQLILLEDGHNGLPKVPMSVLFHALRASLKENRESQEDFVIGLLAAVLAEENTRGLLLKEANFNDLLDVIRICAGRKEGKGSAGEVSASVGDTASALDMAASVTSNAGYPETETENDHTADATHIAQPQTGNLYRTSGDDITKVLQGLHALSGEMEHFQKAALMELLMQLPQRLDDATVEDVIKFYDEQRYFHPSNEDWLEACRCLVGGILNDTSRPRALRIWIVQMLSTKVYTIVESICPDDAALQCATLLLNNLETEQDVGVMHELVDFAVDVIDHASETGFSDTMNLLRRRLDLEKVEVPSAANNSHPPWISSATAAPVDDNLGTICNVIATAFVRLFIRCVGKSARKTRYLYEILRHIAGCDNYDSDARLTALKLLFRLRAESNHAITVSSSSEGESIASVLCRTADTASMSERADEGEEGSWREQRSGPTSSPNTSLNRQAARQTSLAGRVAKPIPPLWMYPGPKGLPEEPSPTPSRVVFSHIDAEKYPLSEDVLDMEVTLWLELVISLLQKAMDWEIYSYVLVHLGPQLSNQALVRSCVAQLRMLRSVICEQIRNSSFHEPPAHTLLKKDDVAVCLFHILTVLISYHDYYEKSEEDDVVKTFFHGLNSWDRTPIPCIHALTVCCQETPLSVSKSLDSIIQKMSMIITKPSTAIHILEFLTFVARMPELYKNFREAEFKRVFGVSLSYLSHVRSQQGSSAIAAPSQGGHRSLRHGGASRDFTSSPDRSGASKSRAAADDLPQYVYALAYHVITFWFIALRMEDRPKQIPWLTRNLFYTDSAGKQVMEEQGHVIIDMMNNLAYSDGGETIRDPSFAKPDDGEVWSKTWILGHSLVTIETASKTGVSLITIRRPCATRYMCTRPLLAPLPRHQVPFAIGQDSSNFHSSNDVTILPDDIFQTYYAPLNLADPPIPLPDDQMARRSIEMFDRNASVDCHKVGVIYIAEGQMGQACERAILANTIGSAAYTSFLDDLGTLMPLKGAQFNTGGLDRSDNMDGEYTYCWRDRVIELVFHIPTMMPNGDDSDMTYANKKRHIGNDFVNIIFNDSGLPYDFDTFPSQFNYVAIVISPESRASFVDRRLDNDPDGKNRYYKVQVMSQPGFPEISPAVEPKILCGKHLAAYCRLLAINASVFSQVWKVRDGGESISSWRNRLREIKRLRERYGATDQATLSSPSSPAQDAGHMTMSPPSRENNQSAQSFKRTSVATFSSSVTGQSHDAT</sequence>
<reference evidence="4" key="1">
    <citation type="journal article" date="2020" name="Stud. Mycol.">
        <title>101 Dothideomycetes genomes: a test case for predicting lifestyles and emergence of pathogens.</title>
        <authorList>
            <person name="Haridas S."/>
            <person name="Albert R."/>
            <person name="Binder M."/>
            <person name="Bloem J."/>
            <person name="Labutti K."/>
            <person name="Salamov A."/>
            <person name="Andreopoulos B."/>
            <person name="Baker S."/>
            <person name="Barry K."/>
            <person name="Bills G."/>
            <person name="Bluhm B."/>
            <person name="Cannon C."/>
            <person name="Castanera R."/>
            <person name="Culley D."/>
            <person name="Daum C."/>
            <person name="Ezra D."/>
            <person name="Gonzalez J."/>
            <person name="Henrissat B."/>
            <person name="Kuo A."/>
            <person name="Liang C."/>
            <person name="Lipzen A."/>
            <person name="Lutzoni F."/>
            <person name="Magnuson J."/>
            <person name="Mondo S."/>
            <person name="Nolan M."/>
            <person name="Ohm R."/>
            <person name="Pangilinan J."/>
            <person name="Park H.-J."/>
            <person name="Ramirez L."/>
            <person name="Alfaro M."/>
            <person name="Sun H."/>
            <person name="Tritt A."/>
            <person name="Yoshinaga Y."/>
            <person name="Zwiers L.-H."/>
            <person name="Turgeon B."/>
            <person name="Goodwin S."/>
            <person name="Spatafora J."/>
            <person name="Crous P."/>
            <person name="Grigoriev I."/>
        </authorList>
    </citation>
    <scope>NUCLEOTIDE SEQUENCE</scope>
    <source>
        <strain evidence="4">CBS 119925</strain>
    </source>
</reference>
<dbReference type="OrthoDB" id="19311at2759"/>
<keyword evidence="1" id="KW-0343">GTPase activation</keyword>
<evidence type="ECO:0000313" key="4">
    <source>
        <dbReference type="EMBL" id="KAF2744488.1"/>
    </source>
</evidence>
<dbReference type="InterPro" id="IPR024584">
    <property type="entry name" value="Tuberin_N"/>
</dbReference>
<dbReference type="FunFam" id="3.40.50.11210:FF:000007">
    <property type="entry name" value="Tuberous sclerosis 2"/>
    <property type="match status" value="1"/>
</dbReference>
<evidence type="ECO:0000256" key="2">
    <source>
        <dbReference type="SAM" id="MobiDB-lite"/>
    </source>
</evidence>
<dbReference type="Gene3D" id="3.40.50.11210">
    <property type="entry name" value="Rap/Ran-GAP"/>
    <property type="match status" value="1"/>
</dbReference>
<dbReference type="SUPFAM" id="SSF48371">
    <property type="entry name" value="ARM repeat"/>
    <property type="match status" value="1"/>
</dbReference>
<dbReference type="InterPro" id="IPR018515">
    <property type="entry name" value="Tuberin-type_domain"/>
</dbReference>
<dbReference type="InterPro" id="IPR027107">
    <property type="entry name" value="Tuberin/Ral-act_asu"/>
</dbReference>
<accession>A0A6A6V1T2</accession>
<feature type="compositionally biased region" description="Polar residues" evidence="2">
    <location>
        <begin position="814"/>
        <end position="834"/>
    </location>
</feature>
<dbReference type="PROSITE" id="PS50085">
    <property type="entry name" value="RAPGAP"/>
    <property type="match status" value="1"/>
</dbReference>
<dbReference type="Pfam" id="PF11864">
    <property type="entry name" value="DUF3384"/>
    <property type="match status" value="1"/>
</dbReference>
<keyword evidence="5" id="KW-1185">Reference proteome</keyword>
<evidence type="ECO:0000259" key="3">
    <source>
        <dbReference type="PROSITE" id="PS50085"/>
    </source>
</evidence>
<dbReference type="Pfam" id="PF03542">
    <property type="entry name" value="Tuberin"/>
    <property type="match status" value="1"/>
</dbReference>
<feature type="region of interest" description="Disordered" evidence="2">
    <location>
        <begin position="795"/>
        <end position="834"/>
    </location>
</feature>
<protein>
    <recommendedName>
        <fullName evidence="3">Rap-GAP domain-containing protein</fullName>
    </recommendedName>
</protein>
<dbReference type="InterPro" id="IPR035974">
    <property type="entry name" value="Rap/Ran-GAP_sf"/>
</dbReference>
<evidence type="ECO:0000256" key="1">
    <source>
        <dbReference type="ARBA" id="ARBA00022468"/>
    </source>
</evidence>
<dbReference type="Proteomes" id="UP000799440">
    <property type="component" value="Unassembled WGS sequence"/>
</dbReference>
<dbReference type="GO" id="GO:0051056">
    <property type="term" value="P:regulation of small GTPase mediated signal transduction"/>
    <property type="evidence" value="ECO:0007669"/>
    <property type="project" value="InterPro"/>
</dbReference>
<dbReference type="InterPro" id="IPR000331">
    <property type="entry name" value="Rap/Ran_GAP_dom"/>
</dbReference>
<feature type="domain" description="Rap-GAP" evidence="3">
    <location>
        <begin position="1310"/>
        <end position="1552"/>
    </location>
</feature>
<dbReference type="GO" id="GO:0005096">
    <property type="term" value="F:GTPase activator activity"/>
    <property type="evidence" value="ECO:0007669"/>
    <property type="project" value="UniProtKB-KW"/>
</dbReference>
<dbReference type="GO" id="GO:0033596">
    <property type="term" value="C:TSC1-TSC2 complex"/>
    <property type="evidence" value="ECO:0007669"/>
    <property type="project" value="TreeGrafter"/>
</dbReference>
<feature type="compositionally biased region" description="Polar residues" evidence="2">
    <location>
        <begin position="1572"/>
        <end position="1605"/>
    </location>
</feature>
<dbReference type="InterPro" id="IPR016024">
    <property type="entry name" value="ARM-type_fold"/>
</dbReference>
<feature type="compositionally biased region" description="Polar residues" evidence="2">
    <location>
        <begin position="1552"/>
        <end position="1563"/>
    </location>
</feature>
<feature type="region of interest" description="Disordered" evidence="2">
    <location>
        <begin position="70"/>
        <end position="94"/>
    </location>
</feature>
<dbReference type="Pfam" id="PF02145">
    <property type="entry name" value="Rap_GAP"/>
    <property type="match status" value="1"/>
</dbReference>
<feature type="region of interest" description="Disordered" evidence="2">
    <location>
        <begin position="1549"/>
        <end position="1605"/>
    </location>
</feature>
<dbReference type="SUPFAM" id="SSF111347">
    <property type="entry name" value="Rap/Ran-GAP"/>
    <property type="match status" value="1"/>
</dbReference>